<evidence type="ECO:0000313" key="1">
    <source>
        <dbReference type="EMBL" id="TFK60580.1"/>
    </source>
</evidence>
<gene>
    <name evidence="1" type="ORF">BDN72DRAFT_742666</name>
</gene>
<sequence>AIEVAKREYFDEVISVISNERKRPWDLTSWGKPRRKPMTAVLNHNGVVCDTDTKMWDAFDASFHSATNRPVDMGAIPGSVTSPDVPFMEVTDEEIINAISGTSSSSAPGLDRITW</sequence>
<feature type="non-terminal residue" evidence="1">
    <location>
        <position position="115"/>
    </location>
</feature>
<evidence type="ECO:0000313" key="2">
    <source>
        <dbReference type="Proteomes" id="UP000308600"/>
    </source>
</evidence>
<reference evidence="1 2" key="1">
    <citation type="journal article" date="2019" name="Nat. Ecol. Evol.">
        <title>Megaphylogeny resolves global patterns of mushroom evolution.</title>
        <authorList>
            <person name="Varga T."/>
            <person name="Krizsan K."/>
            <person name="Foldi C."/>
            <person name="Dima B."/>
            <person name="Sanchez-Garcia M."/>
            <person name="Sanchez-Ramirez S."/>
            <person name="Szollosi G.J."/>
            <person name="Szarkandi J.G."/>
            <person name="Papp V."/>
            <person name="Albert L."/>
            <person name="Andreopoulos W."/>
            <person name="Angelini C."/>
            <person name="Antonin V."/>
            <person name="Barry K.W."/>
            <person name="Bougher N.L."/>
            <person name="Buchanan P."/>
            <person name="Buyck B."/>
            <person name="Bense V."/>
            <person name="Catcheside P."/>
            <person name="Chovatia M."/>
            <person name="Cooper J."/>
            <person name="Damon W."/>
            <person name="Desjardin D."/>
            <person name="Finy P."/>
            <person name="Geml J."/>
            <person name="Haridas S."/>
            <person name="Hughes K."/>
            <person name="Justo A."/>
            <person name="Karasinski D."/>
            <person name="Kautmanova I."/>
            <person name="Kiss B."/>
            <person name="Kocsube S."/>
            <person name="Kotiranta H."/>
            <person name="LaButti K.M."/>
            <person name="Lechner B.E."/>
            <person name="Liimatainen K."/>
            <person name="Lipzen A."/>
            <person name="Lukacs Z."/>
            <person name="Mihaltcheva S."/>
            <person name="Morgado L.N."/>
            <person name="Niskanen T."/>
            <person name="Noordeloos M.E."/>
            <person name="Ohm R.A."/>
            <person name="Ortiz-Santana B."/>
            <person name="Ovrebo C."/>
            <person name="Racz N."/>
            <person name="Riley R."/>
            <person name="Savchenko A."/>
            <person name="Shiryaev A."/>
            <person name="Soop K."/>
            <person name="Spirin V."/>
            <person name="Szebenyi C."/>
            <person name="Tomsovsky M."/>
            <person name="Tulloss R.E."/>
            <person name="Uehling J."/>
            <person name="Grigoriev I.V."/>
            <person name="Vagvolgyi C."/>
            <person name="Papp T."/>
            <person name="Martin F.M."/>
            <person name="Miettinen O."/>
            <person name="Hibbett D.S."/>
            <person name="Nagy L.G."/>
        </authorList>
    </citation>
    <scope>NUCLEOTIDE SEQUENCE [LARGE SCALE GENOMIC DNA]</scope>
    <source>
        <strain evidence="1 2">NL-1719</strain>
    </source>
</reference>
<keyword evidence="2" id="KW-1185">Reference proteome</keyword>
<feature type="non-terminal residue" evidence="1">
    <location>
        <position position="1"/>
    </location>
</feature>
<organism evidence="1 2">
    <name type="scientific">Pluteus cervinus</name>
    <dbReference type="NCBI Taxonomy" id="181527"/>
    <lineage>
        <taxon>Eukaryota</taxon>
        <taxon>Fungi</taxon>
        <taxon>Dikarya</taxon>
        <taxon>Basidiomycota</taxon>
        <taxon>Agaricomycotina</taxon>
        <taxon>Agaricomycetes</taxon>
        <taxon>Agaricomycetidae</taxon>
        <taxon>Agaricales</taxon>
        <taxon>Pluteineae</taxon>
        <taxon>Pluteaceae</taxon>
        <taxon>Pluteus</taxon>
    </lineage>
</organism>
<proteinExistence type="predicted"/>
<protein>
    <submittedName>
        <fullName evidence="1">Uncharacterized protein</fullName>
    </submittedName>
</protein>
<dbReference type="EMBL" id="ML208756">
    <property type="protein sequence ID" value="TFK60580.1"/>
    <property type="molecule type" value="Genomic_DNA"/>
</dbReference>
<accession>A0ACD3A4D8</accession>
<dbReference type="Proteomes" id="UP000308600">
    <property type="component" value="Unassembled WGS sequence"/>
</dbReference>
<name>A0ACD3A4D8_9AGAR</name>